<dbReference type="GO" id="GO:0016020">
    <property type="term" value="C:membrane"/>
    <property type="evidence" value="ECO:0007669"/>
    <property type="project" value="UniProtKB-SubCell"/>
</dbReference>
<dbReference type="STRING" id="273121.WS1516"/>
<dbReference type="RefSeq" id="WP_011139348.1">
    <property type="nucleotide sequence ID" value="NC_005090.1"/>
</dbReference>
<name>Q7M8P0_WOLSU</name>
<evidence type="ECO:0000256" key="5">
    <source>
        <dbReference type="SAM" id="Coils"/>
    </source>
</evidence>
<evidence type="ECO:0000313" key="9">
    <source>
        <dbReference type="EMBL" id="CAE10564.1"/>
    </source>
</evidence>
<keyword evidence="4 6" id="KW-0472">Membrane</keyword>
<feature type="transmembrane region" description="Helical" evidence="6">
    <location>
        <begin position="272"/>
        <end position="290"/>
    </location>
</feature>
<evidence type="ECO:0000256" key="2">
    <source>
        <dbReference type="ARBA" id="ARBA00022692"/>
    </source>
</evidence>
<keyword evidence="3 6" id="KW-1133">Transmembrane helix</keyword>
<dbReference type="GO" id="GO:0008381">
    <property type="term" value="F:mechanosensitive monoatomic ion channel activity"/>
    <property type="evidence" value="ECO:0007669"/>
    <property type="project" value="UniProtKB-ARBA"/>
</dbReference>
<dbReference type="eggNOG" id="COG0668">
    <property type="taxonomic scope" value="Bacteria"/>
</dbReference>
<evidence type="ECO:0000313" key="10">
    <source>
        <dbReference type="Proteomes" id="UP000000422"/>
    </source>
</evidence>
<dbReference type="InterPro" id="IPR010920">
    <property type="entry name" value="LSM_dom_sf"/>
</dbReference>
<accession>Q7M8P0</accession>
<feature type="signal peptide" evidence="7">
    <location>
        <begin position="1"/>
        <end position="18"/>
    </location>
</feature>
<dbReference type="EMBL" id="BX571661">
    <property type="protein sequence ID" value="CAE10564.1"/>
    <property type="molecule type" value="Genomic_DNA"/>
</dbReference>
<feature type="domain" description="Mechanosensitive ion channel MscS" evidence="8">
    <location>
        <begin position="313"/>
        <end position="395"/>
    </location>
</feature>
<feature type="transmembrane region" description="Helical" evidence="6">
    <location>
        <begin position="302"/>
        <end position="330"/>
    </location>
</feature>
<evidence type="ECO:0000256" key="6">
    <source>
        <dbReference type="SAM" id="Phobius"/>
    </source>
</evidence>
<comment type="subcellular location">
    <subcellularLocation>
        <location evidence="1">Membrane</location>
    </subcellularLocation>
</comment>
<feature type="coiled-coil region" evidence="5">
    <location>
        <begin position="82"/>
        <end position="234"/>
    </location>
</feature>
<dbReference type="InterPro" id="IPR006685">
    <property type="entry name" value="MscS_channel_2nd"/>
</dbReference>
<gene>
    <name evidence="9" type="ordered locus">WS1516</name>
</gene>
<dbReference type="Proteomes" id="UP000000422">
    <property type="component" value="Chromosome"/>
</dbReference>
<dbReference type="HOGENOM" id="CLU_537133_0_0_7"/>
<dbReference type="PANTHER" id="PTHR30566">
    <property type="entry name" value="YNAI-RELATED MECHANOSENSITIVE ION CHANNEL"/>
    <property type="match status" value="1"/>
</dbReference>
<keyword evidence="2 6" id="KW-0812">Transmembrane</keyword>
<keyword evidence="7" id="KW-0732">Signal</keyword>
<evidence type="ECO:0000256" key="7">
    <source>
        <dbReference type="SAM" id="SignalP"/>
    </source>
</evidence>
<protein>
    <submittedName>
        <fullName evidence="9">INTEGRAL MEMBRANE PROTEIN-Small-conductance mechanosensitive channel</fullName>
    </submittedName>
</protein>
<proteinExistence type="predicted"/>
<evidence type="ECO:0000256" key="1">
    <source>
        <dbReference type="ARBA" id="ARBA00004370"/>
    </source>
</evidence>
<evidence type="ECO:0000256" key="4">
    <source>
        <dbReference type="ARBA" id="ARBA00023136"/>
    </source>
</evidence>
<keyword evidence="5" id="KW-0175">Coiled coil</keyword>
<dbReference type="InterPro" id="IPR023408">
    <property type="entry name" value="MscS_beta-dom_sf"/>
</dbReference>
<dbReference type="PANTHER" id="PTHR30566:SF5">
    <property type="entry name" value="MECHANOSENSITIVE ION CHANNEL PROTEIN 1, MITOCHONDRIAL-RELATED"/>
    <property type="match status" value="1"/>
</dbReference>
<organism evidence="10">
    <name type="scientific">Wolinella succinogenes (strain ATCC 29543 / DSM 1740 / CCUG 13145 / JCM 31913 / LMG 7466 / NCTC 11488 / FDC 602W)</name>
    <name type="common">Vibrio succinogenes</name>
    <dbReference type="NCBI Taxonomy" id="273121"/>
    <lineage>
        <taxon>Bacteria</taxon>
        <taxon>Pseudomonadati</taxon>
        <taxon>Campylobacterota</taxon>
        <taxon>Epsilonproteobacteria</taxon>
        <taxon>Campylobacterales</taxon>
        <taxon>Helicobacteraceae</taxon>
        <taxon>Wolinella</taxon>
    </lineage>
</organism>
<feature type="transmembrane region" description="Helical" evidence="6">
    <location>
        <begin position="232"/>
        <end position="251"/>
    </location>
</feature>
<feature type="chain" id="PRO_5004288439" evidence="7">
    <location>
        <begin position="19"/>
        <end position="530"/>
    </location>
</feature>
<keyword evidence="10" id="KW-1185">Reference proteome</keyword>
<dbReference type="Pfam" id="PF00924">
    <property type="entry name" value="MS_channel_2nd"/>
    <property type="match status" value="1"/>
</dbReference>
<evidence type="ECO:0000259" key="8">
    <source>
        <dbReference type="Pfam" id="PF00924"/>
    </source>
</evidence>
<dbReference type="AlphaFoldDB" id="Q7M8P0"/>
<dbReference type="SUPFAM" id="SSF50182">
    <property type="entry name" value="Sm-like ribonucleoproteins"/>
    <property type="match status" value="1"/>
</dbReference>
<dbReference type="Gene3D" id="2.30.30.60">
    <property type="match status" value="1"/>
</dbReference>
<sequence length="530" mass="60796">MRLIFSLIFLFLSTLALHAEEVGTPLKADQMRENLKEINRFLEDSNNIWMKKYANFRAYRNIVAEIESVKERLSLFQKRSKTLANQNEVATLERRLETLEKQRELMQEYKDNPFKELIQPLERGEVASVTNPILIIQAFSHIRQSKQELETLERNFESLKRVVESLKTKEALLYELVVLEGIEEEVMEYKETQNALGELESTQNIFSTTLGLYRKKVEEQTQRLTEQIKAQAVKAVYIGVAVLLLFVLALLMKMGIKKYIHDNERIYTANKIINFANLTLIIFILLFAYLENVTYLVTVLGFASAGLAIAMKDLFMSVLGWIVIVIGGAVHVGDRIRVTKDGSTYIGDVLDISILRITMHEGITLTTYMENRRAGRIIFVPNNYIFTTMFANYTHSGMKTVWDGIDFTITFESNHRKMVQIALDITKKYAKGYTEITRKQLNRLRDRYSLRNTNVEPRAFTMLEPNGIRISIWYQTNAYAALTLRSTISGEIVDALLAEPDIEIAYPTTTVRAPKEPLPPSDGAIPPVHL</sequence>
<evidence type="ECO:0000256" key="3">
    <source>
        <dbReference type="ARBA" id="ARBA00022989"/>
    </source>
</evidence>
<reference evidence="9 10" key="1">
    <citation type="journal article" date="2003" name="Proc. Natl. Acad. Sci. U.S.A.">
        <title>Complete genome sequence and analysis of Wolinella succinogenes.</title>
        <authorList>
            <person name="Baar C."/>
            <person name="Eppinger M."/>
            <person name="Raddatz G."/>
            <person name="Simon JM."/>
            <person name="Lanz C."/>
            <person name="Klimmek O."/>
            <person name="Nandakumar R."/>
            <person name="Gross R."/>
            <person name="Rosinus A."/>
            <person name="Keller H."/>
            <person name="Jagtap P."/>
            <person name="Linke B."/>
            <person name="Meyer F."/>
            <person name="Lederer H."/>
            <person name="Schuster S.C."/>
        </authorList>
    </citation>
    <scope>NUCLEOTIDE SEQUENCE [LARGE SCALE GENOMIC DNA]</scope>
    <source>
        <strain evidence="10">ATCC 29543 / DSM 1740 / CCUG 13145 / JCM 31913 / LMG 7466 / NCTC 11488 / FDC 602W</strain>
    </source>
</reference>
<dbReference type="KEGG" id="wsu:WS1516"/>